<protein>
    <submittedName>
        <fullName evidence="1">Uncharacterized protein</fullName>
    </submittedName>
</protein>
<organism evidence="1">
    <name type="scientific">Anguilla anguilla</name>
    <name type="common">European freshwater eel</name>
    <name type="synonym">Muraena anguilla</name>
    <dbReference type="NCBI Taxonomy" id="7936"/>
    <lineage>
        <taxon>Eukaryota</taxon>
        <taxon>Metazoa</taxon>
        <taxon>Chordata</taxon>
        <taxon>Craniata</taxon>
        <taxon>Vertebrata</taxon>
        <taxon>Euteleostomi</taxon>
        <taxon>Actinopterygii</taxon>
        <taxon>Neopterygii</taxon>
        <taxon>Teleostei</taxon>
        <taxon>Anguilliformes</taxon>
        <taxon>Anguillidae</taxon>
        <taxon>Anguilla</taxon>
    </lineage>
</organism>
<reference evidence="1" key="2">
    <citation type="journal article" date="2015" name="Fish Shellfish Immunol.">
        <title>Early steps in the European eel (Anguilla anguilla)-Vibrio vulnificus interaction in the gills: Role of the RtxA13 toxin.</title>
        <authorList>
            <person name="Callol A."/>
            <person name="Pajuelo D."/>
            <person name="Ebbesson L."/>
            <person name="Teles M."/>
            <person name="MacKenzie S."/>
            <person name="Amaro C."/>
        </authorList>
    </citation>
    <scope>NUCLEOTIDE SEQUENCE</scope>
</reference>
<sequence>MRTLLEPSAFLCAHDASTTLQTCTSESVCPAHTAWHSSLSQKKKKKACCLSMFFRPPSSTFSFCLPTKCQNQRTAGFLPRAKASEVARLFADGRTSLVLSLCISSAVCTLVCV</sequence>
<name>A0A0E9WXS5_ANGAN</name>
<reference evidence="1" key="1">
    <citation type="submission" date="2014-11" db="EMBL/GenBank/DDBJ databases">
        <authorList>
            <person name="Amaro Gonzalez C."/>
        </authorList>
    </citation>
    <scope>NUCLEOTIDE SEQUENCE</scope>
</reference>
<dbReference type="AlphaFoldDB" id="A0A0E9WXS5"/>
<dbReference type="EMBL" id="GBXM01013378">
    <property type="protein sequence ID" value="JAH95199.1"/>
    <property type="molecule type" value="Transcribed_RNA"/>
</dbReference>
<accession>A0A0E9WXS5</accession>
<proteinExistence type="predicted"/>
<evidence type="ECO:0000313" key="1">
    <source>
        <dbReference type="EMBL" id="JAH95199.1"/>
    </source>
</evidence>